<reference evidence="2" key="1">
    <citation type="submission" date="2018-05" db="EMBL/GenBank/DDBJ databases">
        <title>Draft genome of Mucuna pruriens seed.</title>
        <authorList>
            <person name="Nnadi N.E."/>
            <person name="Vos R."/>
            <person name="Hasami M.H."/>
            <person name="Devisetty U.K."/>
            <person name="Aguiy J.C."/>
        </authorList>
    </citation>
    <scope>NUCLEOTIDE SEQUENCE [LARGE SCALE GENOMIC DNA]</scope>
    <source>
        <strain evidence="2">JCA_2017</strain>
    </source>
</reference>
<feature type="region of interest" description="Disordered" evidence="1">
    <location>
        <begin position="1"/>
        <end position="45"/>
    </location>
</feature>
<organism evidence="2 3">
    <name type="scientific">Mucuna pruriens</name>
    <name type="common">Velvet bean</name>
    <name type="synonym">Dolichos pruriens</name>
    <dbReference type="NCBI Taxonomy" id="157652"/>
    <lineage>
        <taxon>Eukaryota</taxon>
        <taxon>Viridiplantae</taxon>
        <taxon>Streptophyta</taxon>
        <taxon>Embryophyta</taxon>
        <taxon>Tracheophyta</taxon>
        <taxon>Spermatophyta</taxon>
        <taxon>Magnoliopsida</taxon>
        <taxon>eudicotyledons</taxon>
        <taxon>Gunneridae</taxon>
        <taxon>Pentapetalae</taxon>
        <taxon>rosids</taxon>
        <taxon>fabids</taxon>
        <taxon>Fabales</taxon>
        <taxon>Fabaceae</taxon>
        <taxon>Papilionoideae</taxon>
        <taxon>50 kb inversion clade</taxon>
        <taxon>NPAAA clade</taxon>
        <taxon>indigoferoid/millettioid clade</taxon>
        <taxon>Phaseoleae</taxon>
        <taxon>Mucuna</taxon>
    </lineage>
</organism>
<evidence type="ECO:0000313" key="3">
    <source>
        <dbReference type="Proteomes" id="UP000257109"/>
    </source>
</evidence>
<gene>
    <name evidence="2" type="ORF">CR513_53373</name>
</gene>
<name>A0A371ENS3_MUCPR</name>
<evidence type="ECO:0000313" key="2">
    <source>
        <dbReference type="EMBL" id="RDX67711.1"/>
    </source>
</evidence>
<proteinExistence type="predicted"/>
<feature type="non-terminal residue" evidence="2">
    <location>
        <position position="1"/>
    </location>
</feature>
<dbReference type="EMBL" id="QJKJ01012878">
    <property type="protein sequence ID" value="RDX67711.1"/>
    <property type="molecule type" value="Genomic_DNA"/>
</dbReference>
<evidence type="ECO:0000256" key="1">
    <source>
        <dbReference type="SAM" id="MobiDB-lite"/>
    </source>
</evidence>
<keyword evidence="3" id="KW-1185">Reference proteome</keyword>
<sequence>PSPSRPSPCEPSLTLSLNQNRSGPSPSRPLAKPTLGNHPRTTHVGGTLCPWCVTNFRTHSSGSRPNHIPPPWFSSVPNQNVGGDSSRGRIDFSLPFNFPFSLRHKSGCDTGTASQLISLQITTLT</sequence>
<comment type="caution">
    <text evidence="2">The sequence shown here is derived from an EMBL/GenBank/DDBJ whole genome shotgun (WGS) entry which is preliminary data.</text>
</comment>
<feature type="non-terminal residue" evidence="2">
    <location>
        <position position="125"/>
    </location>
</feature>
<protein>
    <submittedName>
        <fullName evidence="2">Uncharacterized protein</fullName>
    </submittedName>
</protein>
<dbReference type="Proteomes" id="UP000257109">
    <property type="component" value="Unassembled WGS sequence"/>
</dbReference>
<feature type="region of interest" description="Disordered" evidence="1">
    <location>
        <begin position="60"/>
        <end position="85"/>
    </location>
</feature>
<feature type="compositionally biased region" description="Polar residues" evidence="1">
    <location>
        <begin position="13"/>
        <end position="25"/>
    </location>
</feature>
<dbReference type="AlphaFoldDB" id="A0A371ENS3"/>
<accession>A0A371ENS3</accession>